<dbReference type="Pfam" id="PF06161">
    <property type="entry name" value="DUF975"/>
    <property type="match status" value="1"/>
</dbReference>
<gene>
    <name evidence="2" type="ORF">EVI01_15800</name>
</gene>
<dbReference type="Proteomes" id="UP000321830">
    <property type="component" value="Unassembled WGS sequence"/>
</dbReference>
<evidence type="ECO:0000256" key="1">
    <source>
        <dbReference type="SAM" id="Phobius"/>
    </source>
</evidence>
<feature type="transmembrane region" description="Helical" evidence="1">
    <location>
        <begin position="21"/>
        <end position="49"/>
    </location>
</feature>
<feature type="transmembrane region" description="Helical" evidence="1">
    <location>
        <begin position="116"/>
        <end position="145"/>
    </location>
</feature>
<sequence>MLSSKELKQQAKDSLKGRWGQAVLLNLIPTLIAIAIIIIIAIPIALLLANSYSDPSTTQDMANNMSNGTSGGGGIFSGVISALFMSGISWTYLDILRGTKTQIVPFKDAFRGFSKLFIGGVILLAILIAIFTSLWALLLVIPGIIKSYSYSQSYFIYYDVVTETGEKPKVLDTITASRKLMNGYKGKLFWLDLSFIGWHLLALLTAGIGYLWLNPYITATKAAFYEQLPKN</sequence>
<proteinExistence type="predicted"/>
<feature type="transmembrane region" description="Helical" evidence="1">
    <location>
        <begin position="69"/>
        <end position="95"/>
    </location>
</feature>
<keyword evidence="1" id="KW-0812">Transmembrane</keyword>
<keyword evidence="1" id="KW-0472">Membrane</keyword>
<reference evidence="2 3" key="1">
    <citation type="submission" date="2019-07" db="EMBL/GenBank/DDBJ databases">
        <title>Whole genome shotgun sequence of Enterococcus villorum NBRC 100699.</title>
        <authorList>
            <person name="Hosoyama A."/>
            <person name="Uohara A."/>
            <person name="Ohji S."/>
            <person name="Ichikawa N."/>
        </authorList>
    </citation>
    <scope>NUCLEOTIDE SEQUENCE [LARGE SCALE GENOMIC DNA]</scope>
    <source>
        <strain evidence="2 3">NBRC 100699</strain>
    </source>
</reference>
<keyword evidence="1" id="KW-1133">Transmembrane helix</keyword>
<dbReference type="AlphaFoldDB" id="A0A511J3G8"/>
<feature type="transmembrane region" description="Helical" evidence="1">
    <location>
        <begin position="188"/>
        <end position="213"/>
    </location>
</feature>
<accession>A0A511J3G8</accession>
<name>A0A511J3G8_9ENTE</name>
<dbReference type="EMBL" id="BJWF01000018">
    <property type="protein sequence ID" value="GEL92243.1"/>
    <property type="molecule type" value="Genomic_DNA"/>
</dbReference>
<protein>
    <submittedName>
        <fullName evidence="2">Membrane protein</fullName>
    </submittedName>
</protein>
<dbReference type="PANTHER" id="PTHR40076:SF1">
    <property type="entry name" value="MEMBRANE PROTEIN"/>
    <property type="match status" value="1"/>
</dbReference>
<comment type="caution">
    <text evidence="2">The sequence shown here is derived from an EMBL/GenBank/DDBJ whole genome shotgun (WGS) entry which is preliminary data.</text>
</comment>
<evidence type="ECO:0000313" key="2">
    <source>
        <dbReference type="EMBL" id="GEL92243.1"/>
    </source>
</evidence>
<evidence type="ECO:0000313" key="3">
    <source>
        <dbReference type="Proteomes" id="UP000321830"/>
    </source>
</evidence>
<dbReference type="RefSeq" id="WP_010750613.1">
    <property type="nucleotide sequence ID" value="NZ_BJWF01000018.1"/>
</dbReference>
<organism evidence="2 3">
    <name type="scientific">Enterococcus villorum</name>
    <dbReference type="NCBI Taxonomy" id="112904"/>
    <lineage>
        <taxon>Bacteria</taxon>
        <taxon>Bacillati</taxon>
        <taxon>Bacillota</taxon>
        <taxon>Bacilli</taxon>
        <taxon>Lactobacillales</taxon>
        <taxon>Enterococcaceae</taxon>
        <taxon>Enterococcus</taxon>
    </lineage>
</organism>
<dbReference type="InterPro" id="IPR010380">
    <property type="entry name" value="DUF975"/>
</dbReference>
<dbReference type="PANTHER" id="PTHR40076">
    <property type="entry name" value="MEMBRANE PROTEIN-RELATED"/>
    <property type="match status" value="1"/>
</dbReference>